<dbReference type="GO" id="GO:0004777">
    <property type="term" value="F:succinate-semialdehyde dehydrogenase (NAD+) activity"/>
    <property type="evidence" value="ECO:0007669"/>
    <property type="project" value="TreeGrafter"/>
</dbReference>
<comment type="caution">
    <text evidence="7">The sequence shown here is derived from an EMBL/GenBank/DDBJ whole genome shotgun (WGS) entry which is preliminary data.</text>
</comment>
<proteinExistence type="inferred from homology"/>
<organism evidence="7 8">
    <name type="scientific">Liquorilactobacillus vini DSM 20605</name>
    <dbReference type="NCBI Taxonomy" id="1133569"/>
    <lineage>
        <taxon>Bacteria</taxon>
        <taxon>Bacillati</taxon>
        <taxon>Bacillota</taxon>
        <taxon>Bacilli</taxon>
        <taxon>Lactobacillales</taxon>
        <taxon>Lactobacillaceae</taxon>
        <taxon>Liquorilactobacillus</taxon>
    </lineage>
</organism>
<dbReference type="InterPro" id="IPR047110">
    <property type="entry name" value="GABD/Sad-like"/>
</dbReference>
<dbReference type="InterPro" id="IPR016163">
    <property type="entry name" value="Ald_DH_C"/>
</dbReference>
<dbReference type="Gene3D" id="3.40.605.10">
    <property type="entry name" value="Aldehyde Dehydrogenase, Chain A, domain 1"/>
    <property type="match status" value="1"/>
</dbReference>
<dbReference type="eggNOG" id="COG1012">
    <property type="taxonomic scope" value="Bacteria"/>
</dbReference>
<dbReference type="SUPFAM" id="SSF53720">
    <property type="entry name" value="ALDH-like"/>
    <property type="match status" value="1"/>
</dbReference>
<dbReference type="InterPro" id="IPR015590">
    <property type="entry name" value="Aldehyde_DH_dom"/>
</dbReference>
<dbReference type="PANTHER" id="PTHR43217">
    <property type="entry name" value="SUCCINATE SEMIALDEHYDE DEHYDROGENASE [NAD(P)+] SAD"/>
    <property type="match status" value="1"/>
</dbReference>
<dbReference type="InterPro" id="IPR029510">
    <property type="entry name" value="Ald_DH_CS_GLU"/>
</dbReference>
<evidence type="ECO:0000256" key="4">
    <source>
        <dbReference type="PROSITE-ProRule" id="PRU10007"/>
    </source>
</evidence>
<name>A0A0R2C9E5_9LACO</name>
<keyword evidence="2" id="KW-0521">NADP</keyword>
<accession>A0A0R2C9E5</accession>
<dbReference type="EMBL" id="AYYX01000036">
    <property type="protein sequence ID" value="KRM87698.1"/>
    <property type="molecule type" value="Genomic_DNA"/>
</dbReference>
<protein>
    <submittedName>
        <fullName evidence="7">Succinate-semialdehyde dehydrogenase</fullName>
    </submittedName>
</protein>
<dbReference type="PROSITE" id="PS00687">
    <property type="entry name" value="ALDEHYDE_DEHYDR_GLU"/>
    <property type="match status" value="1"/>
</dbReference>
<dbReference type="Pfam" id="PF00171">
    <property type="entry name" value="Aldedh"/>
    <property type="match status" value="1"/>
</dbReference>
<gene>
    <name evidence="7" type="ORF">FD21_GL001277</name>
</gene>
<evidence type="ECO:0000256" key="5">
    <source>
        <dbReference type="RuleBase" id="RU003345"/>
    </source>
</evidence>
<dbReference type="PANTHER" id="PTHR43217:SF2">
    <property type="entry name" value="SUCCINATE-SEMIALDEHYDE DEHYDROGENASE [NADP(+)]"/>
    <property type="match status" value="1"/>
</dbReference>
<dbReference type="FunFam" id="3.40.309.10:FF:000009">
    <property type="entry name" value="Aldehyde dehydrogenase A"/>
    <property type="match status" value="1"/>
</dbReference>
<dbReference type="PATRIC" id="fig|1133569.4.peg.1409"/>
<dbReference type="OrthoDB" id="9762913at2"/>
<evidence type="ECO:0000313" key="7">
    <source>
        <dbReference type="EMBL" id="KRM87698.1"/>
    </source>
</evidence>
<dbReference type="InterPro" id="IPR016161">
    <property type="entry name" value="Ald_DH/histidinol_DH"/>
</dbReference>
<dbReference type="CDD" id="cd07100">
    <property type="entry name" value="ALDH_SSADH1_GabD1"/>
    <property type="match status" value="1"/>
</dbReference>
<dbReference type="InterPro" id="IPR044148">
    <property type="entry name" value="ALDH_GabD1-like"/>
</dbReference>
<dbReference type="RefSeq" id="WP_010580622.1">
    <property type="nucleotide sequence ID" value="NZ_AHYZ01000098.1"/>
</dbReference>
<feature type="active site" evidence="4">
    <location>
        <position position="228"/>
    </location>
</feature>
<keyword evidence="3 5" id="KW-0560">Oxidoreductase</keyword>
<dbReference type="Gene3D" id="3.40.309.10">
    <property type="entry name" value="Aldehyde Dehydrogenase, Chain A, domain 2"/>
    <property type="match status" value="1"/>
</dbReference>
<dbReference type="Proteomes" id="UP000051576">
    <property type="component" value="Unassembled WGS sequence"/>
</dbReference>
<evidence type="ECO:0000313" key="8">
    <source>
        <dbReference type="Proteomes" id="UP000051576"/>
    </source>
</evidence>
<evidence type="ECO:0000256" key="3">
    <source>
        <dbReference type="ARBA" id="ARBA00023002"/>
    </source>
</evidence>
<evidence type="ECO:0000256" key="2">
    <source>
        <dbReference type="ARBA" id="ARBA00022857"/>
    </source>
</evidence>
<dbReference type="FunFam" id="3.40.605.10:FF:000012">
    <property type="entry name" value="NAD-dependent succinate-semialdehyde dehydrogenase"/>
    <property type="match status" value="1"/>
</dbReference>
<evidence type="ECO:0000259" key="6">
    <source>
        <dbReference type="Pfam" id="PF00171"/>
    </source>
</evidence>
<feature type="domain" description="Aldehyde dehydrogenase" evidence="6">
    <location>
        <begin position="3"/>
        <end position="447"/>
    </location>
</feature>
<sequence length="457" mass="50234">MAYKTTNPYTNQVEKEFANATDEELETTLATAHALYKKWRYEPLTDRKVTLHKVADLLRQRRTEYAEVMTRDMGKLIGEAEGEVDLCADICDYYADKAADFLKPQPLETDTGDAYYLKQATGVLVAVEPWNFPFYQIARVFAPNFMVGNPMILKDASICPASAQAFADAVAEAGAPKGSLTNLFISYDQVSKAIADPRVVGVCLTGSERGGASVAAEAGKALKKSTMELGGNDAFIILSDADWDELKEVAPQARLYNAGQVCTSSKRFIVMADIYDKFLEMMKAAVSQVKMGDPLDRSTTLAPMSSKAAKEKLEKQVKEAIDHGAKVYYQKEAIDSEGQFFAPMILTDIKKDNPIFNQEMFGPVVSVYKVNSEAEAIQIANDSSYGLGNTIFSSNHQHAEEVAAKIETGMSWINSGWASLPELPFGGVKNSGYGRELSQLGFNAFINEHLVYTPKKN</sequence>
<reference evidence="7 8" key="1">
    <citation type="journal article" date="2015" name="Genome Announc.">
        <title>Expanding the biotechnology potential of lactobacilli through comparative genomics of 213 strains and associated genera.</title>
        <authorList>
            <person name="Sun Z."/>
            <person name="Harris H.M."/>
            <person name="McCann A."/>
            <person name="Guo C."/>
            <person name="Argimon S."/>
            <person name="Zhang W."/>
            <person name="Yang X."/>
            <person name="Jeffery I.B."/>
            <person name="Cooney J.C."/>
            <person name="Kagawa T.F."/>
            <person name="Liu W."/>
            <person name="Song Y."/>
            <person name="Salvetti E."/>
            <person name="Wrobel A."/>
            <person name="Rasinkangas P."/>
            <person name="Parkhill J."/>
            <person name="Rea M.C."/>
            <person name="O'Sullivan O."/>
            <person name="Ritari J."/>
            <person name="Douillard F.P."/>
            <person name="Paul Ross R."/>
            <person name="Yang R."/>
            <person name="Briner A.E."/>
            <person name="Felis G.E."/>
            <person name="de Vos W.M."/>
            <person name="Barrangou R."/>
            <person name="Klaenhammer T.R."/>
            <person name="Caufield P.W."/>
            <person name="Cui Y."/>
            <person name="Zhang H."/>
            <person name="O'Toole P.W."/>
        </authorList>
    </citation>
    <scope>NUCLEOTIDE SEQUENCE [LARGE SCALE GENOMIC DNA]</scope>
    <source>
        <strain evidence="7 8">DSM 20605</strain>
    </source>
</reference>
<dbReference type="GO" id="GO:0004030">
    <property type="term" value="F:aldehyde dehydrogenase [NAD(P)+] activity"/>
    <property type="evidence" value="ECO:0007669"/>
    <property type="project" value="InterPro"/>
</dbReference>
<dbReference type="STRING" id="1133569.FD21_GL001277"/>
<dbReference type="InterPro" id="IPR016162">
    <property type="entry name" value="Ald_DH_N"/>
</dbReference>
<dbReference type="AlphaFoldDB" id="A0A0R2C9E5"/>
<evidence type="ECO:0000256" key="1">
    <source>
        <dbReference type="ARBA" id="ARBA00009986"/>
    </source>
</evidence>
<keyword evidence="8" id="KW-1185">Reference proteome</keyword>
<comment type="similarity">
    <text evidence="1 5">Belongs to the aldehyde dehydrogenase family.</text>
</comment>